<dbReference type="GO" id="GO:0016740">
    <property type="term" value="F:transferase activity"/>
    <property type="evidence" value="ECO:0007669"/>
    <property type="project" value="UniProtKB-KW"/>
</dbReference>
<feature type="transmembrane region" description="Helical" evidence="1">
    <location>
        <begin position="36"/>
        <end position="58"/>
    </location>
</feature>
<dbReference type="EMBL" id="UGYV01000001">
    <property type="protein sequence ID" value="SUI90359.1"/>
    <property type="molecule type" value="Genomic_DNA"/>
</dbReference>
<dbReference type="Gene3D" id="3.40.250.10">
    <property type="entry name" value="Rhodanese-like domain"/>
    <property type="match status" value="1"/>
</dbReference>
<name>A0A1N6V564_9GAMM</name>
<evidence type="ECO:0000256" key="1">
    <source>
        <dbReference type="SAM" id="Phobius"/>
    </source>
</evidence>
<dbReference type="STRING" id="365591.SAMN05421840_103350"/>
<keyword evidence="1" id="KW-1133">Transmembrane helix</keyword>
<organism evidence="3 4">
    <name type="scientific">Shewanella morhuae</name>
    <dbReference type="NCBI Taxonomy" id="365591"/>
    <lineage>
        <taxon>Bacteria</taxon>
        <taxon>Pseudomonadati</taxon>
        <taxon>Pseudomonadota</taxon>
        <taxon>Gammaproteobacteria</taxon>
        <taxon>Alteromonadales</taxon>
        <taxon>Shewanellaceae</taxon>
        <taxon>Shewanella</taxon>
    </lineage>
</organism>
<dbReference type="AlphaFoldDB" id="A0A1N6V564"/>
<dbReference type="InterPro" id="IPR001763">
    <property type="entry name" value="Rhodanese-like_dom"/>
</dbReference>
<keyword evidence="3" id="KW-0808">Transferase</keyword>
<reference evidence="3 4" key="1">
    <citation type="submission" date="2018-06" db="EMBL/GenBank/DDBJ databases">
        <authorList>
            <consortium name="Pathogen Informatics"/>
            <person name="Doyle S."/>
        </authorList>
    </citation>
    <scope>NUCLEOTIDE SEQUENCE [LARGE SCALE GENOMIC DNA]</scope>
    <source>
        <strain evidence="3 4">NCTC10736</strain>
    </source>
</reference>
<gene>
    <name evidence="3" type="primary">yibN</name>
    <name evidence="3" type="ORF">NCTC10736_03079</name>
</gene>
<evidence type="ECO:0000313" key="3">
    <source>
        <dbReference type="EMBL" id="SUI90359.1"/>
    </source>
</evidence>
<dbReference type="Pfam" id="PF00581">
    <property type="entry name" value="Rhodanese"/>
    <property type="match status" value="1"/>
</dbReference>
<proteinExistence type="predicted"/>
<dbReference type="SUPFAM" id="SSF52821">
    <property type="entry name" value="Rhodanese/Cell cycle control phosphatase"/>
    <property type="match status" value="1"/>
</dbReference>
<dbReference type="PANTHER" id="PTHR43031">
    <property type="entry name" value="FAD-DEPENDENT OXIDOREDUCTASE"/>
    <property type="match status" value="1"/>
</dbReference>
<keyword evidence="1" id="KW-0812">Transmembrane</keyword>
<accession>A0A1N6V564</accession>
<dbReference type="InterPro" id="IPR050229">
    <property type="entry name" value="GlpE_sulfurtransferase"/>
</dbReference>
<feature type="domain" description="Rhodanese" evidence="2">
    <location>
        <begin position="78"/>
        <end position="169"/>
    </location>
</feature>
<sequence length="172" mass="19049">MTKLLQSAKAIGILCALIEFSPFMRAIIMQEYIEFFKAHSMLSLAWVGLFVVLVASLIKSSMSKIKNISHQELTIMVNRQDAKVVDVRSNDEFRKGHIVDALNVTLADIKNNQISALEKYKASPIILVCNAGMTSSQAAQLLGQQGFENLYNLKGGMGEWQAANMPVSKSKR</sequence>
<protein>
    <submittedName>
        <fullName evidence="3">Thiosulfate sulfurtransferase</fullName>
    </submittedName>
</protein>
<dbReference type="InterPro" id="IPR036873">
    <property type="entry name" value="Rhodanese-like_dom_sf"/>
</dbReference>
<evidence type="ECO:0000313" key="4">
    <source>
        <dbReference type="Proteomes" id="UP000255061"/>
    </source>
</evidence>
<accession>A0A380AZM4</accession>
<dbReference type="CDD" id="cd00158">
    <property type="entry name" value="RHOD"/>
    <property type="match status" value="1"/>
</dbReference>
<dbReference type="PROSITE" id="PS50206">
    <property type="entry name" value="RHODANESE_3"/>
    <property type="match status" value="1"/>
</dbReference>
<dbReference type="Proteomes" id="UP000255061">
    <property type="component" value="Unassembled WGS sequence"/>
</dbReference>
<dbReference type="SMART" id="SM00450">
    <property type="entry name" value="RHOD"/>
    <property type="match status" value="1"/>
</dbReference>
<evidence type="ECO:0000259" key="2">
    <source>
        <dbReference type="PROSITE" id="PS50206"/>
    </source>
</evidence>
<dbReference type="PANTHER" id="PTHR43031:SF18">
    <property type="entry name" value="RHODANESE-RELATED SULFURTRANSFERASES"/>
    <property type="match status" value="1"/>
</dbReference>
<keyword evidence="1" id="KW-0472">Membrane</keyword>